<evidence type="ECO:0000256" key="3">
    <source>
        <dbReference type="ARBA" id="ARBA00023125"/>
    </source>
</evidence>
<protein>
    <submittedName>
        <fullName evidence="6">Response regulator transcription factor</fullName>
    </submittedName>
</protein>
<keyword evidence="7" id="KW-1185">Reference proteome</keyword>
<dbReference type="PANTHER" id="PTHR48111:SF40">
    <property type="entry name" value="PHOSPHATE REGULON TRANSCRIPTIONAL REGULATORY PROTEIN PHOB"/>
    <property type="match status" value="1"/>
</dbReference>
<keyword evidence="1" id="KW-0597">Phosphoprotein</keyword>
<dbReference type="InterPro" id="IPR039420">
    <property type="entry name" value="WalR-like"/>
</dbReference>
<organism evidence="6 7">
    <name type="scientific">Magnetospirillum sulfuroxidans</name>
    <dbReference type="NCBI Taxonomy" id="611300"/>
    <lineage>
        <taxon>Bacteria</taxon>
        <taxon>Pseudomonadati</taxon>
        <taxon>Pseudomonadota</taxon>
        <taxon>Alphaproteobacteria</taxon>
        <taxon>Rhodospirillales</taxon>
        <taxon>Rhodospirillaceae</taxon>
        <taxon>Magnetospirillum</taxon>
    </lineage>
</organism>
<keyword evidence="3 4" id="KW-0238">DNA-binding</keyword>
<evidence type="ECO:0000256" key="1">
    <source>
        <dbReference type="ARBA" id="ARBA00022553"/>
    </source>
</evidence>
<dbReference type="Proteomes" id="UP000680714">
    <property type="component" value="Unassembled WGS sequence"/>
</dbReference>
<evidence type="ECO:0000313" key="7">
    <source>
        <dbReference type="Proteomes" id="UP000680714"/>
    </source>
</evidence>
<feature type="DNA-binding region" description="OmpR/PhoB-type" evidence="4">
    <location>
        <begin position="129"/>
        <end position="226"/>
    </location>
</feature>
<dbReference type="Pfam" id="PF00486">
    <property type="entry name" value="Trans_reg_C"/>
    <property type="match status" value="1"/>
</dbReference>
<dbReference type="InterPro" id="IPR036388">
    <property type="entry name" value="WH-like_DNA-bd_sf"/>
</dbReference>
<dbReference type="EMBL" id="JAGTUF010000013">
    <property type="protein sequence ID" value="MBR9972755.1"/>
    <property type="molecule type" value="Genomic_DNA"/>
</dbReference>
<evidence type="ECO:0000256" key="2">
    <source>
        <dbReference type="ARBA" id="ARBA00023012"/>
    </source>
</evidence>
<dbReference type="InterPro" id="IPR001867">
    <property type="entry name" value="OmpR/PhoB-type_DNA-bd"/>
</dbReference>
<evidence type="ECO:0000259" key="5">
    <source>
        <dbReference type="PROSITE" id="PS51755"/>
    </source>
</evidence>
<dbReference type="SUPFAM" id="SSF52172">
    <property type="entry name" value="CheY-like"/>
    <property type="match status" value="1"/>
</dbReference>
<evidence type="ECO:0000313" key="6">
    <source>
        <dbReference type="EMBL" id="MBR9972755.1"/>
    </source>
</evidence>
<reference evidence="6 7" key="1">
    <citation type="submission" date="2021-04" db="EMBL/GenBank/DDBJ databases">
        <title>Magnetospirillum sulfuroxidans sp. nov., a facultative chemolithoautotrophic sulfur-oxidizing alphaproteobacterium isolated from freshwater sediment and proposals for Paramagetospirillum gen. nov., and Magnetospirillaceae fam. nov.</title>
        <authorList>
            <person name="Koziaeva V."/>
            <person name="Geelhoed J.S."/>
            <person name="Sorokin D.Y."/>
            <person name="Grouzdev D.S."/>
        </authorList>
    </citation>
    <scope>NUCLEOTIDE SEQUENCE [LARGE SCALE GENOMIC DNA]</scope>
    <source>
        <strain evidence="6 7">J10</strain>
    </source>
</reference>
<proteinExistence type="predicted"/>
<dbReference type="PROSITE" id="PS51755">
    <property type="entry name" value="OMPR_PHOB"/>
    <property type="match status" value="1"/>
</dbReference>
<accession>A0ABS5IEB3</accession>
<gene>
    <name evidence="6" type="ORF">KEC16_13605</name>
</gene>
<dbReference type="InterPro" id="IPR016032">
    <property type="entry name" value="Sig_transdc_resp-reg_C-effctor"/>
</dbReference>
<sequence length="228" mass="25528">MVRKNLGPQRGWHHSPFPGWEKELANRHFRKAASVLYLALFCRTAMDALVTFRPRILIVDDDSALRQLLIEMLDQAGYDAAEQGDVAAFQLVLTSIPRADQNIPQVMLTKPVRMGSLLTAIGQALTEASPPLRIGPWRFDPAARLLAKEDGTVRLTDKEVAILSHLLTAGGVVRRDDLLAQIWGYSPEITTHTLETHIYRLRQKIEADPAQARLLLTEIGGYRLNGEF</sequence>
<keyword evidence="2" id="KW-0902">Two-component regulatory system</keyword>
<dbReference type="CDD" id="cd00383">
    <property type="entry name" value="trans_reg_C"/>
    <property type="match status" value="1"/>
</dbReference>
<dbReference type="InterPro" id="IPR011006">
    <property type="entry name" value="CheY-like_superfamily"/>
</dbReference>
<dbReference type="Gene3D" id="3.40.50.2300">
    <property type="match status" value="1"/>
</dbReference>
<dbReference type="PANTHER" id="PTHR48111">
    <property type="entry name" value="REGULATOR OF RPOS"/>
    <property type="match status" value="1"/>
</dbReference>
<feature type="domain" description="OmpR/PhoB-type" evidence="5">
    <location>
        <begin position="129"/>
        <end position="226"/>
    </location>
</feature>
<dbReference type="Gene3D" id="1.10.10.10">
    <property type="entry name" value="Winged helix-like DNA-binding domain superfamily/Winged helix DNA-binding domain"/>
    <property type="match status" value="1"/>
</dbReference>
<dbReference type="SUPFAM" id="SSF46894">
    <property type="entry name" value="C-terminal effector domain of the bipartite response regulators"/>
    <property type="match status" value="1"/>
</dbReference>
<evidence type="ECO:0000256" key="4">
    <source>
        <dbReference type="PROSITE-ProRule" id="PRU01091"/>
    </source>
</evidence>
<comment type="caution">
    <text evidence="6">The sequence shown here is derived from an EMBL/GenBank/DDBJ whole genome shotgun (WGS) entry which is preliminary data.</text>
</comment>
<dbReference type="SMART" id="SM00862">
    <property type="entry name" value="Trans_reg_C"/>
    <property type="match status" value="1"/>
</dbReference>
<name>A0ABS5IEB3_9PROT</name>